<protein>
    <submittedName>
        <fullName evidence="2">Uroporphyrinogen-III synthase</fullName>
    </submittedName>
</protein>
<dbReference type="EMBL" id="MPOG01000019">
    <property type="protein sequence ID" value="OOH93174.1"/>
    <property type="molecule type" value="Genomic_DNA"/>
</dbReference>
<dbReference type="OrthoDB" id="1523900at2"/>
<dbReference type="Proteomes" id="UP000188947">
    <property type="component" value="Unassembled WGS sequence"/>
</dbReference>
<dbReference type="CDD" id="cd06578">
    <property type="entry name" value="HemD"/>
    <property type="match status" value="1"/>
</dbReference>
<dbReference type="SUPFAM" id="SSF69618">
    <property type="entry name" value="HemD-like"/>
    <property type="match status" value="1"/>
</dbReference>
<dbReference type="AlphaFoldDB" id="A0A1V3TXS3"/>
<dbReference type="InterPro" id="IPR036108">
    <property type="entry name" value="4pyrrol_syn_uPrphyn_synt_sf"/>
</dbReference>
<sequence length="219" mass="24732">MKARILFTKELSKEYIQQQLGDHFDPLFLPVISINPVKGDINTGDCKHFIFTSIQGVKAIKESVNFPSDAQFYVVGEKSRHALEALRYSVKITAKNALELSDKIQCLNPVKIMHFCSSKALSTLRDKLTEAGFDYIENVVYETLPLYPLQNTPADALVFFSPSGVESFMKNNTIVKEKLFAIGETTAKSLKSFTDKNIIKSEHETLEDLLRVIKDSYND</sequence>
<evidence type="ECO:0000259" key="1">
    <source>
        <dbReference type="Pfam" id="PF02602"/>
    </source>
</evidence>
<dbReference type="PANTHER" id="PTHR12390:SF0">
    <property type="entry name" value="UROPORPHYRINOGEN-III SYNTHASE"/>
    <property type="match status" value="1"/>
</dbReference>
<dbReference type="Pfam" id="PF02602">
    <property type="entry name" value="HEM4"/>
    <property type="match status" value="1"/>
</dbReference>
<dbReference type="RefSeq" id="WP_016170074.1">
    <property type="nucleotide sequence ID" value="NZ_CP014338.1"/>
</dbReference>
<gene>
    <name evidence="2" type="ORF">BMF97_17020</name>
</gene>
<dbReference type="eggNOG" id="COG1587">
    <property type="taxonomic scope" value="Bacteria"/>
</dbReference>
<dbReference type="KEGG" id="emg:BBD33_03775"/>
<keyword evidence="3" id="KW-1185">Reference proteome</keyword>
<evidence type="ECO:0000313" key="3">
    <source>
        <dbReference type="Proteomes" id="UP000188947"/>
    </source>
</evidence>
<evidence type="ECO:0000313" key="2">
    <source>
        <dbReference type="EMBL" id="OOH93174.1"/>
    </source>
</evidence>
<organism evidence="2 3">
    <name type="scientific">Elizabethkingia meningoseptica</name>
    <name type="common">Chryseobacterium meningosepticum</name>
    <dbReference type="NCBI Taxonomy" id="238"/>
    <lineage>
        <taxon>Bacteria</taxon>
        <taxon>Pseudomonadati</taxon>
        <taxon>Bacteroidota</taxon>
        <taxon>Flavobacteriia</taxon>
        <taxon>Flavobacteriales</taxon>
        <taxon>Weeksellaceae</taxon>
        <taxon>Elizabethkingia</taxon>
    </lineage>
</organism>
<feature type="domain" description="Tetrapyrrole biosynthesis uroporphyrinogen III synthase" evidence="1">
    <location>
        <begin position="24"/>
        <end position="210"/>
    </location>
</feature>
<proteinExistence type="predicted"/>
<dbReference type="InterPro" id="IPR003754">
    <property type="entry name" value="4pyrrol_synth_uPrphyn_synth"/>
</dbReference>
<comment type="caution">
    <text evidence="2">The sequence shown here is derived from an EMBL/GenBank/DDBJ whole genome shotgun (WGS) entry which is preliminary data.</text>
</comment>
<dbReference type="GO" id="GO:0005829">
    <property type="term" value="C:cytosol"/>
    <property type="evidence" value="ECO:0007669"/>
    <property type="project" value="TreeGrafter"/>
</dbReference>
<dbReference type="STRING" id="238.BBD35_05615"/>
<dbReference type="GeneID" id="48543883"/>
<dbReference type="GO" id="GO:0006780">
    <property type="term" value="P:uroporphyrinogen III biosynthetic process"/>
    <property type="evidence" value="ECO:0007669"/>
    <property type="project" value="InterPro"/>
</dbReference>
<dbReference type="InterPro" id="IPR039793">
    <property type="entry name" value="UROS/Hem4"/>
</dbReference>
<name>A0A1V3TXS3_ELIME</name>
<dbReference type="GO" id="GO:0004852">
    <property type="term" value="F:uroporphyrinogen-III synthase activity"/>
    <property type="evidence" value="ECO:0007669"/>
    <property type="project" value="InterPro"/>
</dbReference>
<accession>A0A1V3TXS3</accession>
<dbReference type="PANTHER" id="PTHR12390">
    <property type="entry name" value="UROPORPHYRINOGEN III SYNTHASE"/>
    <property type="match status" value="1"/>
</dbReference>
<reference evidence="2 3" key="1">
    <citation type="submission" date="2016-11" db="EMBL/GenBank/DDBJ databases">
        <title>Genome sequence and comparative genomic analysis of clinical strain Elizabethkingia meningoseptica 61421 PRCM.</title>
        <authorList>
            <person name="Wang M."/>
            <person name="Hu S."/>
            <person name="Cao L."/>
            <person name="Jiang T."/>
            <person name="Zhou Y."/>
            <person name="Ming D."/>
        </authorList>
    </citation>
    <scope>NUCLEOTIDE SEQUENCE [LARGE SCALE GENOMIC DNA]</scope>
    <source>
        <strain evidence="2 3">61421 PRCM</strain>
    </source>
</reference>
<dbReference type="Gene3D" id="3.40.50.10090">
    <property type="match status" value="2"/>
</dbReference>